<dbReference type="AlphaFoldDB" id="A0A9E2NYM0"/>
<reference evidence="2" key="1">
    <citation type="journal article" date="2021" name="PeerJ">
        <title>Extensive microbial diversity within the chicken gut microbiome revealed by metagenomics and culture.</title>
        <authorList>
            <person name="Gilroy R."/>
            <person name="Ravi A."/>
            <person name="Getino M."/>
            <person name="Pursley I."/>
            <person name="Horton D.L."/>
            <person name="Alikhan N.F."/>
            <person name="Baker D."/>
            <person name="Gharbi K."/>
            <person name="Hall N."/>
            <person name="Watson M."/>
            <person name="Adriaenssens E.M."/>
            <person name="Foster-Nyarko E."/>
            <person name="Jarju S."/>
            <person name="Secka A."/>
            <person name="Antonio M."/>
            <person name="Oren A."/>
            <person name="Chaudhuri R.R."/>
            <person name="La Ragione R."/>
            <person name="Hildebrand F."/>
            <person name="Pallen M.J."/>
        </authorList>
    </citation>
    <scope>NUCLEOTIDE SEQUENCE</scope>
    <source>
        <strain evidence="2">Gambia15-2214</strain>
    </source>
</reference>
<evidence type="ECO:0000256" key="1">
    <source>
        <dbReference type="SAM" id="Phobius"/>
    </source>
</evidence>
<evidence type="ECO:0000313" key="3">
    <source>
        <dbReference type="Proteomes" id="UP000823914"/>
    </source>
</evidence>
<feature type="transmembrane region" description="Helical" evidence="1">
    <location>
        <begin position="38"/>
        <end position="58"/>
    </location>
</feature>
<name>A0A9E2NYM0_9SPIR</name>
<keyword evidence="1" id="KW-1133">Transmembrane helix</keyword>
<dbReference type="Pfam" id="PF04956">
    <property type="entry name" value="TrbC"/>
    <property type="match status" value="1"/>
</dbReference>
<keyword evidence="1" id="KW-0472">Membrane</keyword>
<reference evidence="2" key="2">
    <citation type="submission" date="2021-04" db="EMBL/GenBank/DDBJ databases">
        <authorList>
            <person name="Gilroy R."/>
        </authorList>
    </citation>
    <scope>NUCLEOTIDE SEQUENCE</scope>
    <source>
        <strain evidence="2">Gambia15-2214</strain>
    </source>
</reference>
<protein>
    <recommendedName>
        <fullName evidence="4">TrbC/VIRB2 family protein</fullName>
    </recommendedName>
</protein>
<dbReference type="InterPro" id="IPR007039">
    <property type="entry name" value="TrbC/VirB2"/>
</dbReference>
<gene>
    <name evidence="2" type="ORF">IAA16_04755</name>
</gene>
<evidence type="ECO:0000313" key="2">
    <source>
        <dbReference type="EMBL" id="MBU3849856.1"/>
    </source>
</evidence>
<dbReference type="EMBL" id="JAHLFV010000114">
    <property type="protein sequence ID" value="MBU3849856.1"/>
    <property type="molecule type" value="Genomic_DNA"/>
</dbReference>
<proteinExistence type="predicted"/>
<accession>A0A9E2NYM0</accession>
<dbReference type="Proteomes" id="UP000823914">
    <property type="component" value="Unassembled WGS sequence"/>
</dbReference>
<comment type="caution">
    <text evidence="2">The sequence shown here is derived from an EMBL/GenBank/DDBJ whole genome shotgun (WGS) entry which is preliminary data.</text>
</comment>
<keyword evidence="1" id="KW-0812">Transmembrane</keyword>
<evidence type="ECO:0008006" key="4">
    <source>
        <dbReference type="Google" id="ProtNLM"/>
    </source>
</evidence>
<organism evidence="2 3">
    <name type="scientific">Candidatus Treponema excrementipullorum</name>
    <dbReference type="NCBI Taxonomy" id="2838768"/>
    <lineage>
        <taxon>Bacteria</taxon>
        <taxon>Pseudomonadati</taxon>
        <taxon>Spirochaetota</taxon>
        <taxon>Spirochaetia</taxon>
        <taxon>Spirochaetales</taxon>
        <taxon>Treponemataceae</taxon>
        <taxon>Treponema</taxon>
    </lineage>
</organism>
<sequence length="96" mass="9953">MLVCFALLTVGVFAQSNGTIAELEEKAGLIMDLFSGKIIAIIMCVALMICFAIIAWGNAQGEGASTIKKVMPWVIAVIGIGSAAGITSYFLGVSPN</sequence>
<feature type="transmembrane region" description="Helical" evidence="1">
    <location>
        <begin position="70"/>
        <end position="91"/>
    </location>
</feature>